<sequence length="632" mass="67851">MNHAIASPEGDSIAVAAANTVALPHRPFSPRIEHVFDVLLALVLFLELLLLFGNTALRGMFNTSVVWANEVAEYSLTSLAFIGGAIAYHRGLHLVVRIGIDQLPRRWQDYAECARHYFVIAVAIVALCYAYPMWHDSWNVLTVVLQIPKSWTLLPFFIGMGLTVVFALAELRRHTLQENIVAGMAVGVLALAWFLAQYFTGPWTGSPAILIALLLLLFLVFAGVPIAYVLSVTAYICIYSSGEDPMAVSLAMSNGISSFILLAVPFFILAGNVMTDGGLTKPLADWVTAMVGRMRGGLLQALVVAMYIFSGISGSKIADVAAVGTTLKGMLKEQGYDPAESAAVLSAAGIMGETIPPSLVMMVLASITTLSVATFFVAGVVPAAVLGVCLMIIIHRRAKKHDWPRCAPISWPERLRLSGRALPALAVPVILIIGIVGGIATTTEVSSIAVVFSILVSVFIYRGMNMRKFIRTLATSAAMAGMVLFMVSAGSAFSWTLAITGLQTVVSDFLALLGGSTFAFMVFSVVLMVIMGSILEGLPSLLIFGPMLLQLTRNYGIDPMAYGIVIIISMGIGTFIPPFGVCYFVTCSVMDTTVERVTPRFLPYLAMLLIGLVFIALFPAISLALPHAFNLH</sequence>
<keyword evidence="5 9" id="KW-0812">Transmembrane</keyword>
<feature type="transmembrane region" description="Helical" evidence="9">
    <location>
        <begin position="445"/>
        <end position="461"/>
    </location>
</feature>
<evidence type="ECO:0000256" key="2">
    <source>
        <dbReference type="ARBA" id="ARBA00022448"/>
    </source>
</evidence>
<dbReference type="RefSeq" id="WP_201167781.1">
    <property type="nucleotide sequence ID" value="NZ_JAEPWM010000002.1"/>
</dbReference>
<evidence type="ECO:0000259" key="10">
    <source>
        <dbReference type="Pfam" id="PF04290"/>
    </source>
</evidence>
<evidence type="ECO:0000256" key="8">
    <source>
        <dbReference type="RuleBase" id="RU369079"/>
    </source>
</evidence>
<reference evidence="12" key="1">
    <citation type="journal article" date="2012" name="J. Microbiol. Biotechnol.">
        <title>Ramlibacter ginsenosidimutans sp. nov., with ginsenoside-converting activity.</title>
        <authorList>
            <person name="Wang L."/>
            <person name="An D.S."/>
            <person name="Kim S.G."/>
            <person name="Jin F.X."/>
            <person name="Kim S.C."/>
            <person name="Lee S.T."/>
            <person name="Im W.T."/>
        </authorList>
    </citation>
    <scope>NUCLEOTIDE SEQUENCE</scope>
    <source>
        <strain evidence="12">KACC 17527</strain>
    </source>
</reference>
<feature type="transmembrane region" description="Helical" evidence="9">
    <location>
        <begin position="35"/>
        <end position="54"/>
    </location>
</feature>
<evidence type="ECO:0000256" key="5">
    <source>
        <dbReference type="ARBA" id="ARBA00022692"/>
    </source>
</evidence>
<feature type="transmembrane region" description="Helical" evidence="9">
    <location>
        <begin position="561"/>
        <end position="581"/>
    </location>
</feature>
<feature type="transmembrane region" description="Helical" evidence="9">
    <location>
        <begin position="373"/>
        <end position="394"/>
    </location>
</feature>
<dbReference type="Proteomes" id="UP000630528">
    <property type="component" value="Unassembled WGS sequence"/>
</dbReference>
<feature type="domain" description="TRAP C4-dicarboxylate transport system permease DctM subunit" evidence="11">
    <location>
        <begin position="214"/>
        <end position="621"/>
    </location>
</feature>
<dbReference type="GO" id="GO:0022857">
    <property type="term" value="F:transmembrane transporter activity"/>
    <property type="evidence" value="ECO:0007669"/>
    <property type="project" value="UniProtKB-UniRule"/>
</dbReference>
<evidence type="ECO:0000256" key="1">
    <source>
        <dbReference type="ARBA" id="ARBA00004429"/>
    </source>
</evidence>
<dbReference type="EMBL" id="JAEPWM010000002">
    <property type="protein sequence ID" value="MBK6005890.1"/>
    <property type="molecule type" value="Genomic_DNA"/>
</dbReference>
<organism evidence="12 13">
    <name type="scientific">Ramlibacter ginsenosidimutans</name>
    <dbReference type="NCBI Taxonomy" id="502333"/>
    <lineage>
        <taxon>Bacteria</taxon>
        <taxon>Pseudomonadati</taxon>
        <taxon>Pseudomonadota</taxon>
        <taxon>Betaproteobacteria</taxon>
        <taxon>Burkholderiales</taxon>
        <taxon>Comamonadaceae</taxon>
        <taxon>Ramlibacter</taxon>
    </lineage>
</organism>
<protein>
    <submittedName>
        <fullName evidence="12">TRAP transporter large permease subunit</fullName>
    </submittedName>
</protein>
<feature type="transmembrane region" description="Helical" evidence="9">
    <location>
        <begin position="601"/>
        <end position="625"/>
    </location>
</feature>
<comment type="subcellular location">
    <subcellularLocation>
        <location evidence="1 8">Cell inner membrane</location>
        <topology evidence="1 8">Multi-pass membrane protein</topology>
    </subcellularLocation>
</comment>
<evidence type="ECO:0000313" key="13">
    <source>
        <dbReference type="Proteomes" id="UP000630528"/>
    </source>
</evidence>
<keyword evidence="7 9" id="KW-0472">Membrane</keyword>
<feature type="transmembrane region" description="Helical" evidence="9">
    <location>
        <begin position="342"/>
        <end position="367"/>
    </location>
</feature>
<dbReference type="PANTHER" id="PTHR33362:SF2">
    <property type="entry name" value="TRAP TRANSPORTER LARGE PERMEASE PROTEIN"/>
    <property type="match status" value="1"/>
</dbReference>
<evidence type="ECO:0000256" key="9">
    <source>
        <dbReference type="SAM" id="Phobius"/>
    </source>
</evidence>
<dbReference type="InterPro" id="IPR055348">
    <property type="entry name" value="DctQ"/>
</dbReference>
<dbReference type="NCBIfam" id="TIGR00786">
    <property type="entry name" value="dctM"/>
    <property type="match status" value="1"/>
</dbReference>
<keyword evidence="13" id="KW-1185">Reference proteome</keyword>
<feature type="transmembrane region" description="Helical" evidence="9">
    <location>
        <begin position="211"/>
        <end position="238"/>
    </location>
</feature>
<feature type="transmembrane region" description="Helical" evidence="9">
    <location>
        <begin position="180"/>
        <end position="199"/>
    </location>
</feature>
<feature type="transmembrane region" description="Helical" evidence="9">
    <location>
        <begin position="473"/>
        <end position="498"/>
    </location>
</feature>
<comment type="caution">
    <text evidence="12">The sequence shown here is derived from an EMBL/GenBank/DDBJ whole genome shotgun (WGS) entry which is preliminary data.</text>
</comment>
<dbReference type="PANTHER" id="PTHR33362">
    <property type="entry name" value="SIALIC ACID TRAP TRANSPORTER PERMEASE PROTEIN SIAT-RELATED"/>
    <property type="match status" value="1"/>
</dbReference>
<dbReference type="Pfam" id="PF04290">
    <property type="entry name" value="DctQ"/>
    <property type="match status" value="1"/>
</dbReference>
<evidence type="ECO:0000259" key="11">
    <source>
        <dbReference type="Pfam" id="PF06808"/>
    </source>
</evidence>
<feature type="transmembrane region" description="Helical" evidence="9">
    <location>
        <begin position="421"/>
        <end position="439"/>
    </location>
</feature>
<dbReference type="AlphaFoldDB" id="A0A934TS12"/>
<proteinExistence type="predicted"/>
<evidence type="ECO:0000256" key="4">
    <source>
        <dbReference type="ARBA" id="ARBA00022519"/>
    </source>
</evidence>
<dbReference type="GO" id="GO:0005886">
    <property type="term" value="C:plasma membrane"/>
    <property type="evidence" value="ECO:0007669"/>
    <property type="project" value="UniProtKB-SubCell"/>
</dbReference>
<dbReference type="InterPro" id="IPR004681">
    <property type="entry name" value="TRAP_DctM"/>
</dbReference>
<feature type="transmembrane region" description="Helical" evidence="9">
    <location>
        <begin position="150"/>
        <end position="168"/>
    </location>
</feature>
<evidence type="ECO:0000256" key="3">
    <source>
        <dbReference type="ARBA" id="ARBA00022475"/>
    </source>
</evidence>
<keyword evidence="2 8" id="KW-0813">Transport</keyword>
<dbReference type="Pfam" id="PF06808">
    <property type="entry name" value="DctM"/>
    <property type="match status" value="1"/>
</dbReference>
<feature type="domain" description="Tripartite ATP-independent periplasmic transporters DctQ component" evidence="10">
    <location>
        <begin position="49"/>
        <end position="174"/>
    </location>
</feature>
<gene>
    <name evidence="12" type="ORF">JJB11_07265</name>
</gene>
<dbReference type="InterPro" id="IPR010656">
    <property type="entry name" value="DctM"/>
</dbReference>
<reference evidence="12" key="2">
    <citation type="submission" date="2021-01" db="EMBL/GenBank/DDBJ databases">
        <authorList>
            <person name="Kang M."/>
        </authorList>
    </citation>
    <scope>NUCLEOTIDE SEQUENCE</scope>
    <source>
        <strain evidence="12">KACC 17527</strain>
    </source>
</reference>
<evidence type="ECO:0000313" key="12">
    <source>
        <dbReference type="EMBL" id="MBK6005890.1"/>
    </source>
</evidence>
<evidence type="ECO:0000256" key="6">
    <source>
        <dbReference type="ARBA" id="ARBA00022989"/>
    </source>
</evidence>
<feature type="transmembrane region" description="Helical" evidence="9">
    <location>
        <begin position="117"/>
        <end position="134"/>
    </location>
</feature>
<feature type="transmembrane region" description="Helical" evidence="9">
    <location>
        <begin position="518"/>
        <end position="549"/>
    </location>
</feature>
<name>A0A934TS12_9BURK</name>
<evidence type="ECO:0000256" key="7">
    <source>
        <dbReference type="ARBA" id="ARBA00023136"/>
    </source>
</evidence>
<feature type="transmembrane region" description="Helical" evidence="9">
    <location>
        <begin position="250"/>
        <end position="270"/>
    </location>
</feature>
<keyword evidence="3" id="KW-1003">Cell membrane</keyword>
<keyword evidence="4 8" id="KW-0997">Cell inner membrane</keyword>
<accession>A0A934TS12</accession>
<comment type="function">
    <text evidence="8">Part of the tripartite ATP-independent periplasmic (TRAP) transport system.</text>
</comment>
<keyword evidence="6 9" id="KW-1133">Transmembrane helix</keyword>